<keyword evidence="6" id="KW-0472">Membrane</keyword>
<protein>
    <recommendedName>
        <fullName evidence="8">Endosomal/vacuolar adapter protein YPT35</fullName>
    </recommendedName>
    <alternativeName>
        <fullName evidence="9">PX domain-containing protein YPT35</fullName>
    </alternativeName>
</protein>
<dbReference type="InterPro" id="IPR036871">
    <property type="entry name" value="PX_dom_sf"/>
</dbReference>
<evidence type="ECO:0000259" key="11">
    <source>
        <dbReference type="PROSITE" id="PS50195"/>
    </source>
</evidence>
<comment type="similarity">
    <text evidence="3">Belongs to the YPT35 family.</text>
</comment>
<feature type="region of interest" description="Disordered" evidence="10">
    <location>
        <begin position="1"/>
        <end position="33"/>
    </location>
</feature>
<evidence type="ECO:0000313" key="13">
    <source>
        <dbReference type="Proteomes" id="UP000298030"/>
    </source>
</evidence>
<evidence type="ECO:0000256" key="4">
    <source>
        <dbReference type="ARBA" id="ARBA00022554"/>
    </source>
</evidence>
<dbReference type="InterPro" id="IPR037917">
    <property type="entry name" value="Ypt35_PX"/>
</dbReference>
<feature type="domain" description="PX" evidence="11">
    <location>
        <begin position="130"/>
        <end position="241"/>
    </location>
</feature>
<name>A0A4Y7T1K8_COPMI</name>
<dbReference type="Pfam" id="PF00787">
    <property type="entry name" value="PX"/>
    <property type="match status" value="1"/>
</dbReference>
<keyword evidence="13" id="KW-1185">Reference proteome</keyword>
<dbReference type="SUPFAM" id="SSF64268">
    <property type="entry name" value="PX domain"/>
    <property type="match status" value="1"/>
</dbReference>
<evidence type="ECO:0000256" key="2">
    <source>
        <dbReference type="ARBA" id="ARBA00004177"/>
    </source>
</evidence>
<dbReference type="OrthoDB" id="10254720at2759"/>
<evidence type="ECO:0000256" key="1">
    <source>
        <dbReference type="ARBA" id="ARBA00004148"/>
    </source>
</evidence>
<comment type="caution">
    <text evidence="12">The sequence shown here is derived from an EMBL/GenBank/DDBJ whole genome shotgun (WGS) entry which is preliminary data.</text>
</comment>
<dbReference type="STRING" id="71717.A0A4Y7T1K8"/>
<comment type="function">
    <text evidence="7">Recruits the lipid transfer protein VPS13 to endosomal and vacuolar membranes.</text>
</comment>
<dbReference type="EMBL" id="QPFP01000039">
    <property type="protein sequence ID" value="TEB27532.1"/>
    <property type="molecule type" value="Genomic_DNA"/>
</dbReference>
<dbReference type="Proteomes" id="UP000298030">
    <property type="component" value="Unassembled WGS sequence"/>
</dbReference>
<dbReference type="InterPro" id="IPR001683">
    <property type="entry name" value="PX_dom"/>
</dbReference>
<evidence type="ECO:0000256" key="6">
    <source>
        <dbReference type="ARBA" id="ARBA00023136"/>
    </source>
</evidence>
<organism evidence="12 13">
    <name type="scientific">Coprinellus micaceus</name>
    <name type="common">Glistening ink-cap mushroom</name>
    <name type="synonym">Coprinus micaceus</name>
    <dbReference type="NCBI Taxonomy" id="71717"/>
    <lineage>
        <taxon>Eukaryota</taxon>
        <taxon>Fungi</taxon>
        <taxon>Dikarya</taxon>
        <taxon>Basidiomycota</taxon>
        <taxon>Agaricomycotina</taxon>
        <taxon>Agaricomycetes</taxon>
        <taxon>Agaricomycetidae</taxon>
        <taxon>Agaricales</taxon>
        <taxon>Agaricineae</taxon>
        <taxon>Psathyrellaceae</taxon>
        <taxon>Coprinellus</taxon>
    </lineage>
</organism>
<proteinExistence type="inferred from homology"/>
<evidence type="ECO:0000256" key="3">
    <source>
        <dbReference type="ARBA" id="ARBA00007426"/>
    </source>
</evidence>
<gene>
    <name evidence="12" type="ORF">FA13DRAFT_1736378</name>
</gene>
<comment type="subcellular location">
    <subcellularLocation>
        <location evidence="2">Endosome</location>
    </subcellularLocation>
    <subcellularLocation>
        <location evidence="1">Vacuole membrane</location>
        <topology evidence="1">Peripheral membrane protein</topology>
    </subcellularLocation>
</comment>
<dbReference type="Gene3D" id="3.30.1520.10">
    <property type="entry name" value="Phox-like domain"/>
    <property type="match status" value="1"/>
</dbReference>
<evidence type="ECO:0000256" key="5">
    <source>
        <dbReference type="ARBA" id="ARBA00022753"/>
    </source>
</evidence>
<dbReference type="GO" id="GO:0032266">
    <property type="term" value="F:phosphatidylinositol-3-phosphate binding"/>
    <property type="evidence" value="ECO:0007669"/>
    <property type="project" value="InterPro"/>
</dbReference>
<accession>A0A4Y7T1K8</accession>
<dbReference type="GO" id="GO:0005774">
    <property type="term" value="C:vacuolar membrane"/>
    <property type="evidence" value="ECO:0007669"/>
    <property type="project" value="UniProtKB-SubCell"/>
</dbReference>
<evidence type="ECO:0000313" key="12">
    <source>
        <dbReference type="EMBL" id="TEB27532.1"/>
    </source>
</evidence>
<reference evidence="12 13" key="1">
    <citation type="journal article" date="2019" name="Nat. Ecol. Evol.">
        <title>Megaphylogeny resolves global patterns of mushroom evolution.</title>
        <authorList>
            <person name="Varga T."/>
            <person name="Krizsan K."/>
            <person name="Foldi C."/>
            <person name="Dima B."/>
            <person name="Sanchez-Garcia M."/>
            <person name="Sanchez-Ramirez S."/>
            <person name="Szollosi G.J."/>
            <person name="Szarkandi J.G."/>
            <person name="Papp V."/>
            <person name="Albert L."/>
            <person name="Andreopoulos W."/>
            <person name="Angelini C."/>
            <person name="Antonin V."/>
            <person name="Barry K.W."/>
            <person name="Bougher N.L."/>
            <person name="Buchanan P."/>
            <person name="Buyck B."/>
            <person name="Bense V."/>
            <person name="Catcheside P."/>
            <person name="Chovatia M."/>
            <person name="Cooper J."/>
            <person name="Damon W."/>
            <person name="Desjardin D."/>
            <person name="Finy P."/>
            <person name="Geml J."/>
            <person name="Haridas S."/>
            <person name="Hughes K."/>
            <person name="Justo A."/>
            <person name="Karasinski D."/>
            <person name="Kautmanova I."/>
            <person name="Kiss B."/>
            <person name="Kocsube S."/>
            <person name="Kotiranta H."/>
            <person name="LaButti K.M."/>
            <person name="Lechner B.E."/>
            <person name="Liimatainen K."/>
            <person name="Lipzen A."/>
            <person name="Lukacs Z."/>
            <person name="Mihaltcheva S."/>
            <person name="Morgado L.N."/>
            <person name="Niskanen T."/>
            <person name="Noordeloos M.E."/>
            <person name="Ohm R.A."/>
            <person name="Ortiz-Santana B."/>
            <person name="Ovrebo C."/>
            <person name="Racz N."/>
            <person name="Riley R."/>
            <person name="Savchenko A."/>
            <person name="Shiryaev A."/>
            <person name="Soop K."/>
            <person name="Spirin V."/>
            <person name="Szebenyi C."/>
            <person name="Tomsovsky M."/>
            <person name="Tulloss R.E."/>
            <person name="Uehling J."/>
            <person name="Grigoriev I.V."/>
            <person name="Vagvolgyi C."/>
            <person name="Papp T."/>
            <person name="Martin F.M."/>
            <person name="Miettinen O."/>
            <person name="Hibbett D.S."/>
            <person name="Nagy L.G."/>
        </authorList>
    </citation>
    <scope>NUCLEOTIDE SEQUENCE [LARGE SCALE GENOMIC DNA]</scope>
    <source>
        <strain evidence="12 13">FP101781</strain>
    </source>
</reference>
<evidence type="ECO:0000256" key="10">
    <source>
        <dbReference type="SAM" id="MobiDB-lite"/>
    </source>
</evidence>
<dbReference type="SMART" id="SM00312">
    <property type="entry name" value="PX"/>
    <property type="match status" value="1"/>
</dbReference>
<dbReference type="AlphaFoldDB" id="A0A4Y7T1K8"/>
<dbReference type="GO" id="GO:0010008">
    <property type="term" value="C:endosome membrane"/>
    <property type="evidence" value="ECO:0007669"/>
    <property type="project" value="UniProtKB-SubCell"/>
</dbReference>
<keyword evidence="4" id="KW-0926">Vacuole</keyword>
<evidence type="ECO:0000256" key="8">
    <source>
        <dbReference type="ARBA" id="ARBA00033774"/>
    </source>
</evidence>
<dbReference type="PROSITE" id="PS50195">
    <property type="entry name" value="PX"/>
    <property type="match status" value="1"/>
</dbReference>
<sequence>MATTSTNELPELLITASKPTAATTREHGAAGTRHPFAGSAAKLELLPPDTLTASGIDIEEEARLYDELCEAYENEARTFDTESRTSYARRPNVPESTFSADIFLADNTGLGCFAKDATISGWTTVAGDKVPQASLEKGNSMKNIGAGAYVVYDCVITTKEGTTFHTLKRYTAFEELDHALRLTVPRTLRPAIPKLPPKAPFAKFRPAFLDRRRQHLQFWLARVLLHPEIGKTEVVKRWVVS</sequence>
<keyword evidence="5" id="KW-0967">Endosome</keyword>
<dbReference type="CDD" id="cd07280">
    <property type="entry name" value="PX_YPT35"/>
    <property type="match status" value="1"/>
</dbReference>
<evidence type="ECO:0000256" key="7">
    <source>
        <dbReference type="ARBA" id="ARBA00033728"/>
    </source>
</evidence>
<evidence type="ECO:0000256" key="9">
    <source>
        <dbReference type="ARBA" id="ARBA00033785"/>
    </source>
</evidence>